<gene>
    <name evidence="1" type="ORF">HO173_011977</name>
</gene>
<dbReference type="Proteomes" id="UP000578531">
    <property type="component" value="Unassembled WGS sequence"/>
</dbReference>
<dbReference type="GeneID" id="59293614"/>
<reference evidence="1 2" key="1">
    <citation type="journal article" date="2020" name="Genomics">
        <title>Complete, high-quality genomes from long-read metagenomic sequencing of two wolf lichen thalli reveals enigmatic genome architecture.</title>
        <authorList>
            <person name="McKenzie S.K."/>
            <person name="Walston R.F."/>
            <person name="Allen J.L."/>
        </authorList>
    </citation>
    <scope>NUCLEOTIDE SEQUENCE [LARGE SCALE GENOMIC DNA]</scope>
    <source>
        <strain evidence="1">WasteWater2</strain>
    </source>
</reference>
<keyword evidence="2" id="KW-1185">Reference proteome</keyword>
<evidence type="ECO:0000313" key="2">
    <source>
        <dbReference type="Proteomes" id="UP000578531"/>
    </source>
</evidence>
<name>A0A8H6CQE6_9LECA</name>
<comment type="caution">
    <text evidence="1">The sequence shown here is derived from an EMBL/GenBank/DDBJ whole genome shotgun (WGS) entry which is preliminary data.</text>
</comment>
<protein>
    <submittedName>
        <fullName evidence="1">Uncharacterized protein</fullName>
    </submittedName>
</protein>
<sequence length="116" mass="13294">MLRFLAESEPQTGYATVFRSLDVDGCESFNLEGLLKALERSDNSDGRISSERRDKRCGFAGRLSLLKRIVKEWRNEDFVSRILARADVIISERKEKLAEELGKLQLSDRGETGTWR</sequence>
<proteinExistence type="predicted"/>
<evidence type="ECO:0000313" key="1">
    <source>
        <dbReference type="EMBL" id="KAF6227759.1"/>
    </source>
</evidence>
<accession>A0A8H6CQE6</accession>
<dbReference type="RefSeq" id="XP_037159250.1">
    <property type="nucleotide sequence ID" value="XM_037313850.1"/>
</dbReference>
<organism evidence="1 2">
    <name type="scientific">Letharia columbiana</name>
    <dbReference type="NCBI Taxonomy" id="112416"/>
    <lineage>
        <taxon>Eukaryota</taxon>
        <taxon>Fungi</taxon>
        <taxon>Dikarya</taxon>
        <taxon>Ascomycota</taxon>
        <taxon>Pezizomycotina</taxon>
        <taxon>Lecanoromycetes</taxon>
        <taxon>OSLEUM clade</taxon>
        <taxon>Lecanoromycetidae</taxon>
        <taxon>Lecanorales</taxon>
        <taxon>Lecanorineae</taxon>
        <taxon>Parmeliaceae</taxon>
        <taxon>Letharia</taxon>
    </lineage>
</organism>
<dbReference type="EMBL" id="JACCJC010000081">
    <property type="protein sequence ID" value="KAF6227759.1"/>
    <property type="molecule type" value="Genomic_DNA"/>
</dbReference>
<dbReference type="AlphaFoldDB" id="A0A8H6CQE6"/>